<evidence type="ECO:0000256" key="10">
    <source>
        <dbReference type="ARBA" id="ARBA00022989"/>
    </source>
</evidence>
<proteinExistence type="inferred from homology"/>
<sequence>MRRGKPDFWLILIAFILLGFGLVMVFSASYYKGLTDYGGDSYYFFKRQLIWAVAGLFLFFVAANIPYTIYRRFVGTILLISILLLIAVLIPGIGVEVKGARRWIELGPMSFQPSELVKLSALIYTASIMTKKQPVMDSFKRAILPPLIVLGLICSLIVIEPHYSTTIIILSSCMVVIFCAGLRFRHLLFLALTGIPILVWVMIMEPYRIKRLTTLFNPWKNPTADGYQIIQSLYAIGPGGLSGSGLGNSIQKMAYLPEAHTDFIFAIVAEELGFIGGTLLIALFIALILRGIRISLRAPDQFGMLLGIGITSLIGIEALFNLGVVTAMLPVTGVPLPFISYGGSTLMLSMTSLGILLNISRYTDMPAKQKKPRGPVSVPGR</sequence>
<evidence type="ECO:0000256" key="20">
    <source>
        <dbReference type="ARBA" id="ARBA00049902"/>
    </source>
</evidence>
<feature type="transmembrane region" description="Helical" evidence="22">
    <location>
        <begin position="7"/>
        <end position="29"/>
    </location>
</feature>
<accession>A0ABS2WGD6</accession>
<organism evidence="23 24">
    <name type="scientific">Polycladomyces zharkentensis</name>
    <dbReference type="NCBI Taxonomy" id="2807616"/>
    <lineage>
        <taxon>Bacteria</taxon>
        <taxon>Bacillati</taxon>
        <taxon>Bacillota</taxon>
        <taxon>Bacilli</taxon>
        <taxon>Bacillales</taxon>
        <taxon>Thermoactinomycetaceae</taxon>
        <taxon>Polycladomyces</taxon>
    </lineage>
</organism>
<feature type="transmembrane region" description="Helical" evidence="22">
    <location>
        <begin position="142"/>
        <end position="159"/>
    </location>
</feature>
<dbReference type="Pfam" id="PF01098">
    <property type="entry name" value="FTSW_RODA_SPOVE"/>
    <property type="match status" value="1"/>
</dbReference>
<evidence type="ECO:0000256" key="1">
    <source>
        <dbReference type="ARBA" id="ARBA00004651"/>
    </source>
</evidence>
<evidence type="ECO:0000256" key="15">
    <source>
        <dbReference type="ARBA" id="ARBA00033270"/>
    </source>
</evidence>
<feature type="transmembrane region" description="Helical" evidence="22">
    <location>
        <begin position="187"/>
        <end position="203"/>
    </location>
</feature>
<comment type="caution">
    <text evidence="23">The sequence shown here is derived from an EMBL/GenBank/DDBJ whole genome shotgun (WGS) entry which is preliminary data.</text>
</comment>
<keyword evidence="10 22" id="KW-1133">Transmembrane helix</keyword>
<keyword evidence="5" id="KW-0328">Glycosyltransferase</keyword>
<evidence type="ECO:0000256" key="5">
    <source>
        <dbReference type="ARBA" id="ARBA00022676"/>
    </source>
</evidence>
<feature type="transmembrane region" description="Helical" evidence="22">
    <location>
        <begin position="302"/>
        <end position="326"/>
    </location>
</feature>
<dbReference type="PANTHER" id="PTHR30474">
    <property type="entry name" value="CELL CYCLE PROTEIN"/>
    <property type="match status" value="1"/>
</dbReference>
<dbReference type="Proteomes" id="UP001177120">
    <property type="component" value="Unassembled WGS sequence"/>
</dbReference>
<keyword evidence="3" id="KW-1003">Cell membrane</keyword>
<evidence type="ECO:0000256" key="22">
    <source>
        <dbReference type="SAM" id="Phobius"/>
    </source>
</evidence>
<feature type="transmembrane region" description="Helical" evidence="22">
    <location>
        <begin position="263"/>
        <end position="290"/>
    </location>
</feature>
<evidence type="ECO:0000313" key="23">
    <source>
        <dbReference type="EMBL" id="MBN2908489.1"/>
    </source>
</evidence>
<dbReference type="EC" id="2.4.99.28" evidence="19"/>
<feature type="transmembrane region" description="Helical" evidence="22">
    <location>
        <begin position="49"/>
        <end position="67"/>
    </location>
</feature>
<comment type="pathway">
    <text evidence="2">Cell wall biogenesis; peptidoglycan biosynthesis.</text>
</comment>
<dbReference type="NCBIfam" id="TIGR02614">
    <property type="entry name" value="ftsW"/>
    <property type="match status" value="1"/>
</dbReference>
<comment type="function">
    <text evidence="21">Peptidoglycan polymerase that is essential for cell division.</text>
</comment>
<dbReference type="InterPro" id="IPR001182">
    <property type="entry name" value="FtsW/RodA"/>
</dbReference>
<evidence type="ECO:0000256" key="7">
    <source>
        <dbReference type="ARBA" id="ARBA00022692"/>
    </source>
</evidence>
<evidence type="ECO:0000256" key="16">
    <source>
        <dbReference type="ARBA" id="ARBA00038053"/>
    </source>
</evidence>
<dbReference type="EMBL" id="JAFHAP010000004">
    <property type="protein sequence ID" value="MBN2908489.1"/>
    <property type="molecule type" value="Genomic_DNA"/>
</dbReference>
<evidence type="ECO:0000256" key="4">
    <source>
        <dbReference type="ARBA" id="ARBA00022618"/>
    </source>
</evidence>
<keyword evidence="13" id="KW-0961">Cell wall biogenesis/degradation</keyword>
<evidence type="ECO:0000256" key="14">
    <source>
        <dbReference type="ARBA" id="ARBA00032370"/>
    </source>
</evidence>
<feature type="transmembrane region" description="Helical" evidence="22">
    <location>
        <begin position="165"/>
        <end position="182"/>
    </location>
</feature>
<evidence type="ECO:0000256" key="17">
    <source>
        <dbReference type="ARBA" id="ARBA00041185"/>
    </source>
</evidence>
<comment type="similarity">
    <text evidence="16">Belongs to the SEDS family. FtsW subfamily.</text>
</comment>
<evidence type="ECO:0000313" key="24">
    <source>
        <dbReference type="Proteomes" id="UP001177120"/>
    </source>
</evidence>
<dbReference type="InterPro" id="IPR013437">
    <property type="entry name" value="FtsW"/>
</dbReference>
<comment type="catalytic activity">
    <reaction evidence="20">
        <text>[GlcNAc-(1-&gt;4)-Mur2Ac(oyl-L-Ala-gamma-D-Glu-L-Lys-D-Ala-D-Ala)](n)-di-trans,octa-cis-undecaprenyl diphosphate + beta-D-GlcNAc-(1-&gt;4)-Mur2Ac(oyl-L-Ala-gamma-D-Glu-L-Lys-D-Ala-D-Ala)-di-trans,octa-cis-undecaprenyl diphosphate = [GlcNAc-(1-&gt;4)-Mur2Ac(oyl-L-Ala-gamma-D-Glu-L-Lys-D-Ala-D-Ala)](n+1)-di-trans,octa-cis-undecaprenyl diphosphate + di-trans,octa-cis-undecaprenyl diphosphate + H(+)</text>
        <dbReference type="Rhea" id="RHEA:23708"/>
        <dbReference type="Rhea" id="RHEA-COMP:9602"/>
        <dbReference type="Rhea" id="RHEA-COMP:9603"/>
        <dbReference type="ChEBI" id="CHEBI:15378"/>
        <dbReference type="ChEBI" id="CHEBI:58405"/>
        <dbReference type="ChEBI" id="CHEBI:60033"/>
        <dbReference type="ChEBI" id="CHEBI:78435"/>
        <dbReference type="EC" id="2.4.99.28"/>
    </reaction>
</comment>
<dbReference type="PANTHER" id="PTHR30474:SF2">
    <property type="entry name" value="PEPTIDOGLYCAN GLYCOSYLTRANSFERASE FTSW-RELATED"/>
    <property type="match status" value="1"/>
</dbReference>
<keyword evidence="7 22" id="KW-0812">Transmembrane</keyword>
<evidence type="ECO:0000256" key="18">
    <source>
        <dbReference type="ARBA" id="ARBA00041418"/>
    </source>
</evidence>
<evidence type="ECO:0000256" key="19">
    <source>
        <dbReference type="ARBA" id="ARBA00044770"/>
    </source>
</evidence>
<keyword evidence="4" id="KW-0132">Cell division</keyword>
<protein>
    <recommendedName>
        <fullName evidence="17">Probable peptidoglycan glycosyltransferase FtsW</fullName>
        <ecNumber evidence="19">2.4.99.28</ecNumber>
    </recommendedName>
    <alternativeName>
        <fullName evidence="18">Cell division protein FtsW</fullName>
    </alternativeName>
    <alternativeName>
        <fullName evidence="15">Cell wall polymerase</fullName>
    </alternativeName>
    <alternativeName>
        <fullName evidence="14">Peptidoglycan polymerase</fullName>
    </alternativeName>
</protein>
<gene>
    <name evidence="23" type="primary">ftsW</name>
    <name evidence="23" type="ORF">JQC72_03020</name>
</gene>
<reference evidence="23" key="1">
    <citation type="journal article" date="2024" name="Int. J. Syst. Evol. Microbiol.">
        <title>Polycladomyces zharkentensis sp. nov., a novel thermophilic cellulose- and starch-degrading member of the Bacillota from a geothermal aquifer in Kazakhstan.</title>
        <authorList>
            <person name="Mashzhan A."/>
            <person name="Kistaubayeva A."/>
            <person name="Javier-Lopez R."/>
            <person name="Bissenova U."/>
            <person name="Bissenbay A."/>
            <person name="Birkeland N.K."/>
        </authorList>
    </citation>
    <scope>NUCLEOTIDE SEQUENCE</scope>
    <source>
        <strain evidence="23">ZKZ2T</strain>
    </source>
</reference>
<keyword evidence="8" id="KW-0133">Cell shape</keyword>
<feature type="transmembrane region" description="Helical" evidence="22">
    <location>
        <begin position="113"/>
        <end position="130"/>
    </location>
</feature>
<evidence type="ECO:0000256" key="11">
    <source>
        <dbReference type="ARBA" id="ARBA00023136"/>
    </source>
</evidence>
<evidence type="ECO:0000256" key="9">
    <source>
        <dbReference type="ARBA" id="ARBA00022984"/>
    </source>
</evidence>
<evidence type="ECO:0000256" key="12">
    <source>
        <dbReference type="ARBA" id="ARBA00023306"/>
    </source>
</evidence>
<dbReference type="RefSeq" id="WP_205492632.1">
    <property type="nucleotide sequence ID" value="NZ_JAFHAP010000004.1"/>
</dbReference>
<keyword evidence="9" id="KW-0573">Peptidoglycan synthesis</keyword>
<keyword evidence="12" id="KW-0131">Cell cycle</keyword>
<keyword evidence="24" id="KW-1185">Reference proteome</keyword>
<evidence type="ECO:0000256" key="13">
    <source>
        <dbReference type="ARBA" id="ARBA00023316"/>
    </source>
</evidence>
<evidence type="ECO:0000256" key="6">
    <source>
        <dbReference type="ARBA" id="ARBA00022679"/>
    </source>
</evidence>
<keyword evidence="6" id="KW-0808">Transferase</keyword>
<comment type="subcellular location">
    <subcellularLocation>
        <location evidence="1">Cell membrane</location>
        <topology evidence="1">Multi-pass membrane protein</topology>
    </subcellularLocation>
</comment>
<evidence type="ECO:0000256" key="8">
    <source>
        <dbReference type="ARBA" id="ARBA00022960"/>
    </source>
</evidence>
<keyword evidence="11 22" id="KW-0472">Membrane</keyword>
<evidence type="ECO:0000256" key="2">
    <source>
        <dbReference type="ARBA" id="ARBA00004752"/>
    </source>
</evidence>
<name>A0ABS2WGD6_9BACL</name>
<feature type="transmembrane region" description="Helical" evidence="22">
    <location>
        <begin position="74"/>
        <end position="93"/>
    </location>
</feature>
<evidence type="ECO:0000256" key="3">
    <source>
        <dbReference type="ARBA" id="ARBA00022475"/>
    </source>
</evidence>
<feature type="transmembrane region" description="Helical" evidence="22">
    <location>
        <begin position="338"/>
        <end position="359"/>
    </location>
</feature>
<evidence type="ECO:0000256" key="21">
    <source>
        <dbReference type="ARBA" id="ARBA00049966"/>
    </source>
</evidence>